<name>A0A1E7F757_9STRA</name>
<organism evidence="1 2">
    <name type="scientific">Fragilariopsis cylindrus CCMP1102</name>
    <dbReference type="NCBI Taxonomy" id="635003"/>
    <lineage>
        <taxon>Eukaryota</taxon>
        <taxon>Sar</taxon>
        <taxon>Stramenopiles</taxon>
        <taxon>Ochrophyta</taxon>
        <taxon>Bacillariophyta</taxon>
        <taxon>Bacillariophyceae</taxon>
        <taxon>Bacillariophycidae</taxon>
        <taxon>Bacillariales</taxon>
        <taxon>Bacillariaceae</taxon>
        <taxon>Fragilariopsis</taxon>
    </lineage>
</organism>
<accession>A0A1E7F757</accession>
<evidence type="ECO:0000313" key="2">
    <source>
        <dbReference type="Proteomes" id="UP000095751"/>
    </source>
</evidence>
<protein>
    <submittedName>
        <fullName evidence="1">Uncharacterized protein</fullName>
    </submittedName>
</protein>
<gene>
    <name evidence="1" type="ORF">FRACYDRAFT_242297</name>
</gene>
<proteinExistence type="predicted"/>
<dbReference type="KEGG" id="fcy:FRACYDRAFT_242297"/>
<dbReference type="AlphaFoldDB" id="A0A1E7F757"/>
<evidence type="ECO:0000313" key="1">
    <source>
        <dbReference type="EMBL" id="OEU13944.1"/>
    </source>
</evidence>
<keyword evidence="2" id="KW-1185">Reference proteome</keyword>
<dbReference type="InParanoid" id="A0A1E7F757"/>
<dbReference type="EMBL" id="KV784361">
    <property type="protein sequence ID" value="OEU13944.1"/>
    <property type="molecule type" value="Genomic_DNA"/>
</dbReference>
<reference evidence="1 2" key="1">
    <citation type="submission" date="2016-09" db="EMBL/GenBank/DDBJ databases">
        <title>Extensive genetic diversity and differential bi-allelic expression allows diatom success in the polar Southern Ocean.</title>
        <authorList>
            <consortium name="DOE Joint Genome Institute"/>
            <person name="Mock T."/>
            <person name="Otillar R.P."/>
            <person name="Strauss J."/>
            <person name="Dupont C."/>
            <person name="Frickenhaus S."/>
            <person name="Maumus F."/>
            <person name="Mcmullan M."/>
            <person name="Sanges R."/>
            <person name="Schmutz J."/>
            <person name="Toseland A."/>
            <person name="Valas R."/>
            <person name="Veluchamy A."/>
            <person name="Ward B.J."/>
            <person name="Allen A."/>
            <person name="Barry K."/>
            <person name="Falciatore A."/>
            <person name="Ferrante M."/>
            <person name="Fortunato A.E."/>
            <person name="Gloeckner G."/>
            <person name="Gruber A."/>
            <person name="Hipkin R."/>
            <person name="Janech M."/>
            <person name="Kroth P."/>
            <person name="Leese F."/>
            <person name="Lindquist E."/>
            <person name="Lyon B.R."/>
            <person name="Martin J."/>
            <person name="Mayer C."/>
            <person name="Parker M."/>
            <person name="Quesneville H."/>
            <person name="Raymond J."/>
            <person name="Uhlig C."/>
            <person name="Valentin K.U."/>
            <person name="Worden A.Z."/>
            <person name="Armbrust E.V."/>
            <person name="Bowler C."/>
            <person name="Green B."/>
            <person name="Moulton V."/>
            <person name="Van Oosterhout C."/>
            <person name="Grigoriev I."/>
        </authorList>
    </citation>
    <scope>NUCLEOTIDE SEQUENCE [LARGE SCALE GENOMIC DNA]</scope>
    <source>
        <strain evidence="1 2">CCMP1102</strain>
    </source>
</reference>
<dbReference type="Proteomes" id="UP000095751">
    <property type="component" value="Unassembled WGS sequence"/>
</dbReference>
<sequence>MTTHLRRRAVLDSEVEIESTATVAAIPVSPSSKYSDDVNHSPPIVMKTYSYTGNGSNFNKNPLKPGKDGEERLAEIFRAAADGGGNGIGIGIGSAAAAAIDAASAAEGGTKNDITVTTGSSTTQHNENPDEVNASWYTAGVSYFPDQVARYRTDIGAGIVAVVVVVHDPLPSVWECEPNKFARDSPNCITIWSNDTRGICFGRPRWSCFAATPMPINYSIWCSSVTSIGLWRADCRGKNRA</sequence>